<evidence type="ECO:0000259" key="2">
    <source>
        <dbReference type="PROSITE" id="PS50132"/>
    </source>
</evidence>
<dbReference type="PROSITE" id="PS50132">
    <property type="entry name" value="RGS"/>
    <property type="match status" value="1"/>
</dbReference>
<reference evidence="3" key="1">
    <citation type="submission" date="2015-11" db="EMBL/GenBank/DDBJ databases">
        <authorList>
            <consortium name="International Coturnix japonica Genome Analysis Consortium"/>
            <person name="Warren W."/>
            <person name="Burt D.W."/>
            <person name="Antin P.B."/>
            <person name="Lanford R."/>
            <person name="Gros J."/>
            <person name="Wilson R.K."/>
        </authorList>
    </citation>
    <scope>NUCLEOTIDE SEQUENCE [LARGE SCALE GENOMIC DNA]</scope>
</reference>
<evidence type="ECO:0000313" key="4">
    <source>
        <dbReference type="Proteomes" id="UP000694412"/>
    </source>
</evidence>
<dbReference type="InterPro" id="IPR016137">
    <property type="entry name" value="RGS"/>
</dbReference>
<feature type="chain" id="PRO_5034846959" evidence="1">
    <location>
        <begin position="19"/>
        <end position="964"/>
    </location>
</feature>
<dbReference type="SUPFAM" id="SSF48097">
    <property type="entry name" value="Regulator of G-protein signaling, RGS"/>
    <property type="match status" value="2"/>
</dbReference>
<keyword evidence="4" id="KW-1185">Reference proteome</keyword>
<sequence length="964" mass="111655">MLELSGFPLHCLLLPTQAAFDLALLSSSSQELLLRDEVFVDFFNTFLNLPVFGQTPIFSSSTRQWDLWPELPSHLVRKHPLPPALLAWLGKHRLPHFCKSSLCLLLVLCQKLLGFIRSEEAARLLNWRSADQWLLEKCISGSQGMWRFRAFTQGMAGEELTDFWLITERLMELDESDAVQKNLYLSLVQRLKAAHLYEGSSILNLCSTTARNHLHIITPCTRREILSKMQQQALFILQSYWLPKFFIQCKRSMEKEKSCWPLLQEYRERLAQDHLPEPSGISDGLPPMRINRNQHSPEPYCSREAKEKIWDLLKEGRDAQEMMMQPKRQIKPVGSMKRLQQGKSSSGRLLTNPERTANAAIGSRGGAKRLRPPKKQVIRLEDLCEEKVLSSLRSSTPLAKIPSLKRPANTLRYLPWVLSADSYAGRPFRTFLICQDHTAEARLLDLWHDLDESLPVVLDHSRENSFSLRHFLMERICESYLVENTIQELPMEKRILHSLRNHLASAEFTPWIFRTQKEICKVLCTYYEKFLAHDDKTFLEFMVQGRRLGKDKYFLLSERINESLKLSQALHETRYLEDISPEHWQSFGTQHLQKMGILQVEVEAPMSKTGKRSTFCLCSVPTDAEPEKKKKKASRRRTGSSIKKPISVVVEKPTRRPRFDNLQHKALLPSTSLLYFRQFLEERGAAEPLHFWMAVEKLAAETSTKTRNVLVNSIVRNYFQGEIPAEEQLDCSSSIIKEISEAETVTPFMLMTAQIFVQKRWAWFAIQNIVRSICKFHREMNNNQRRMEFEDFLRRELDNEDESMARLLKAQNGPVSFTSSVKAPWDKDVVLVRREMFNNQLITVNFLVDDLRFYLEIDKFSKLADSAEALAARNVCTKYEFDFLKKKTAIISKLFLNSDIPPKLRVRCWVPPRKPVGCSLLKTMTAMSRYRKKETRGGWICSKNALKLQNALWSLGTILGLHGN</sequence>
<evidence type="ECO:0000313" key="3">
    <source>
        <dbReference type="Ensembl" id="ENSCJPP00005027680.1"/>
    </source>
</evidence>
<feature type="signal peptide" evidence="1">
    <location>
        <begin position="1"/>
        <end position="18"/>
    </location>
</feature>
<keyword evidence="1" id="KW-0732">Signal</keyword>
<dbReference type="Pfam" id="PF00615">
    <property type="entry name" value="RGS"/>
    <property type="match status" value="1"/>
</dbReference>
<gene>
    <name evidence="3" type="primary">RGSL1</name>
</gene>
<dbReference type="InterPro" id="IPR036305">
    <property type="entry name" value="RGS_sf"/>
</dbReference>
<dbReference type="Gene3D" id="1.10.167.10">
    <property type="entry name" value="Regulator of G-protein Signalling 4, domain 2"/>
    <property type="match status" value="2"/>
</dbReference>
<protein>
    <submittedName>
        <fullName evidence="3">Regulator of G protein signaling like 1</fullName>
    </submittedName>
</protein>
<evidence type="ECO:0000256" key="1">
    <source>
        <dbReference type="SAM" id="SignalP"/>
    </source>
</evidence>
<dbReference type="Proteomes" id="UP000694412">
    <property type="component" value="Chromosome 8"/>
</dbReference>
<dbReference type="InterPro" id="IPR053282">
    <property type="entry name" value="RGS_domain-containing"/>
</dbReference>
<reference evidence="3" key="3">
    <citation type="submission" date="2025-09" db="UniProtKB">
        <authorList>
            <consortium name="Ensembl"/>
        </authorList>
    </citation>
    <scope>IDENTIFICATION</scope>
</reference>
<organism evidence="3 4">
    <name type="scientific">Coturnix japonica</name>
    <name type="common">Japanese quail</name>
    <name type="synonym">Coturnix coturnix japonica</name>
    <dbReference type="NCBI Taxonomy" id="93934"/>
    <lineage>
        <taxon>Eukaryota</taxon>
        <taxon>Metazoa</taxon>
        <taxon>Chordata</taxon>
        <taxon>Craniata</taxon>
        <taxon>Vertebrata</taxon>
        <taxon>Euteleostomi</taxon>
        <taxon>Archelosauria</taxon>
        <taxon>Archosauria</taxon>
        <taxon>Dinosauria</taxon>
        <taxon>Saurischia</taxon>
        <taxon>Theropoda</taxon>
        <taxon>Coelurosauria</taxon>
        <taxon>Aves</taxon>
        <taxon>Neognathae</taxon>
        <taxon>Galloanserae</taxon>
        <taxon>Galliformes</taxon>
        <taxon>Phasianidae</taxon>
        <taxon>Perdicinae</taxon>
        <taxon>Coturnix</taxon>
    </lineage>
</organism>
<feature type="domain" description="RGS" evidence="2">
    <location>
        <begin position="674"/>
        <end position="726"/>
    </location>
</feature>
<reference evidence="3" key="2">
    <citation type="submission" date="2025-08" db="UniProtKB">
        <authorList>
            <consortium name="Ensembl"/>
        </authorList>
    </citation>
    <scope>IDENTIFICATION</scope>
</reference>
<dbReference type="GeneTree" id="ENSGT00660000095605"/>
<dbReference type="PANTHER" id="PTHR47079:SF1">
    <property type="entry name" value="REGULATOR OF G-PROTEIN SIGNALING PROTEIN-LIKE"/>
    <property type="match status" value="1"/>
</dbReference>
<name>A0A8C2UFI0_COTJA</name>
<dbReference type="PANTHER" id="PTHR47079">
    <property type="entry name" value="REGULATOR OF G-PROTEIN SIGNALING PROTEIN-LIKE"/>
    <property type="match status" value="1"/>
</dbReference>
<proteinExistence type="predicted"/>
<dbReference type="InterPro" id="IPR044926">
    <property type="entry name" value="RGS_subdomain_2"/>
</dbReference>
<dbReference type="Ensembl" id="ENSCJPT00005037368.1">
    <property type="protein sequence ID" value="ENSCJPP00005027680.1"/>
    <property type="gene ID" value="ENSCJPG00005021425.1"/>
</dbReference>
<accession>A0A8C2UFI0</accession>
<dbReference type="AlphaFoldDB" id="A0A8C2UFI0"/>